<dbReference type="Proteomes" id="UP001240236">
    <property type="component" value="Unassembled WGS sequence"/>
</dbReference>
<accession>A0AAE4AV38</accession>
<dbReference type="Gene3D" id="3.40.50.150">
    <property type="entry name" value="Vaccinia Virus protein VP39"/>
    <property type="match status" value="1"/>
</dbReference>
<evidence type="ECO:0000313" key="2">
    <source>
        <dbReference type="Proteomes" id="UP001240236"/>
    </source>
</evidence>
<dbReference type="EMBL" id="JAUSUZ010000001">
    <property type="protein sequence ID" value="MDQ0363544.1"/>
    <property type="molecule type" value="Genomic_DNA"/>
</dbReference>
<dbReference type="GO" id="GO:0032259">
    <property type="term" value="P:methylation"/>
    <property type="evidence" value="ECO:0007669"/>
    <property type="project" value="UniProtKB-KW"/>
</dbReference>
<protein>
    <submittedName>
        <fullName evidence="1">SAM-dependent methyltransferase</fullName>
    </submittedName>
</protein>
<organism evidence="1 2">
    <name type="scientific">Catenuloplanes indicus</name>
    <dbReference type="NCBI Taxonomy" id="137267"/>
    <lineage>
        <taxon>Bacteria</taxon>
        <taxon>Bacillati</taxon>
        <taxon>Actinomycetota</taxon>
        <taxon>Actinomycetes</taxon>
        <taxon>Micromonosporales</taxon>
        <taxon>Micromonosporaceae</taxon>
        <taxon>Catenuloplanes</taxon>
    </lineage>
</organism>
<comment type="caution">
    <text evidence="1">The sequence shown here is derived from an EMBL/GenBank/DDBJ whole genome shotgun (WGS) entry which is preliminary data.</text>
</comment>
<proteinExistence type="predicted"/>
<dbReference type="InterPro" id="IPR029063">
    <property type="entry name" value="SAM-dependent_MTases_sf"/>
</dbReference>
<dbReference type="GO" id="GO:0008168">
    <property type="term" value="F:methyltransferase activity"/>
    <property type="evidence" value="ECO:0007669"/>
    <property type="project" value="UniProtKB-KW"/>
</dbReference>
<keyword evidence="1" id="KW-0808">Transferase</keyword>
<dbReference type="SUPFAM" id="SSF53335">
    <property type="entry name" value="S-adenosyl-L-methionine-dependent methyltransferases"/>
    <property type="match status" value="1"/>
</dbReference>
<name>A0AAE4AV38_9ACTN</name>
<dbReference type="AlphaFoldDB" id="A0AAE4AV38"/>
<reference evidence="1 2" key="1">
    <citation type="submission" date="2023-07" db="EMBL/GenBank/DDBJ databases">
        <title>Sequencing the genomes of 1000 actinobacteria strains.</title>
        <authorList>
            <person name="Klenk H.-P."/>
        </authorList>
    </citation>
    <scope>NUCLEOTIDE SEQUENCE [LARGE SCALE GENOMIC DNA]</scope>
    <source>
        <strain evidence="1 2">DSM 44709</strain>
    </source>
</reference>
<keyword evidence="2" id="KW-1185">Reference proteome</keyword>
<keyword evidence="1" id="KW-0489">Methyltransferase</keyword>
<dbReference type="RefSeq" id="WP_307234251.1">
    <property type="nucleotide sequence ID" value="NZ_JAUSUZ010000001.1"/>
</dbReference>
<gene>
    <name evidence="1" type="ORF">J2S42_000213</name>
</gene>
<sequence length="232" mass="24768">MDHTAYDAQAEHYDLLTAPMWSVLAPLLSTALRGLDPRHGPAADIGAGSGRGTALLARLHPHLEVIAVEPSASLRTALFTRVGGDVDLSRRVTVLADTAAGAVLPPRLSAVLLANAVSELSPRHRRDLWRTAAQRLAPGAPLVVNLGVPGGEPQTVVRVGRREYRNTGEAEPGEPGTVRWTITTEVRDGDTVVQRVVSRHVSWRLTTAELCRELAAAGFGVRRTGVVVVART</sequence>
<evidence type="ECO:0000313" key="1">
    <source>
        <dbReference type="EMBL" id="MDQ0363544.1"/>
    </source>
</evidence>